<dbReference type="EMBL" id="BKCJ011619572">
    <property type="protein sequence ID" value="GFD44319.1"/>
    <property type="molecule type" value="Genomic_DNA"/>
</dbReference>
<gene>
    <name evidence="1" type="ORF">Tci_916288</name>
</gene>
<evidence type="ECO:0000313" key="1">
    <source>
        <dbReference type="EMBL" id="GFD44319.1"/>
    </source>
</evidence>
<sequence>MRIDELHKFSDGTLTDVRTALDDRLKGIRIQYLPLSIWRKSYKDRAAAMIQAIDKRLKTRRIIRSLERFVGGRLYEGDFKMLQRTT</sequence>
<dbReference type="AlphaFoldDB" id="A0A699WC02"/>
<proteinExistence type="predicted"/>
<reference evidence="1" key="1">
    <citation type="journal article" date="2019" name="Sci. Rep.">
        <title>Draft genome of Tanacetum cinerariifolium, the natural source of mosquito coil.</title>
        <authorList>
            <person name="Yamashiro T."/>
            <person name="Shiraishi A."/>
            <person name="Satake H."/>
            <person name="Nakayama K."/>
        </authorList>
    </citation>
    <scope>NUCLEOTIDE SEQUENCE</scope>
</reference>
<accession>A0A699WC02</accession>
<organism evidence="1">
    <name type="scientific">Tanacetum cinerariifolium</name>
    <name type="common">Dalmatian daisy</name>
    <name type="synonym">Chrysanthemum cinerariifolium</name>
    <dbReference type="NCBI Taxonomy" id="118510"/>
    <lineage>
        <taxon>Eukaryota</taxon>
        <taxon>Viridiplantae</taxon>
        <taxon>Streptophyta</taxon>
        <taxon>Embryophyta</taxon>
        <taxon>Tracheophyta</taxon>
        <taxon>Spermatophyta</taxon>
        <taxon>Magnoliopsida</taxon>
        <taxon>eudicotyledons</taxon>
        <taxon>Gunneridae</taxon>
        <taxon>Pentapetalae</taxon>
        <taxon>asterids</taxon>
        <taxon>campanulids</taxon>
        <taxon>Asterales</taxon>
        <taxon>Asteraceae</taxon>
        <taxon>Asteroideae</taxon>
        <taxon>Anthemideae</taxon>
        <taxon>Anthemidinae</taxon>
        <taxon>Tanacetum</taxon>
    </lineage>
</organism>
<protein>
    <submittedName>
        <fullName evidence="1">Uncharacterized protein</fullName>
    </submittedName>
</protein>
<comment type="caution">
    <text evidence="1">The sequence shown here is derived from an EMBL/GenBank/DDBJ whole genome shotgun (WGS) entry which is preliminary data.</text>
</comment>
<name>A0A699WC02_TANCI</name>